<dbReference type="EMBL" id="VSSQ01043124">
    <property type="protein sequence ID" value="MPM96779.1"/>
    <property type="molecule type" value="Genomic_DNA"/>
</dbReference>
<comment type="caution">
    <text evidence="1">The sequence shown here is derived from an EMBL/GenBank/DDBJ whole genome shotgun (WGS) entry which is preliminary data.</text>
</comment>
<proteinExistence type="predicted"/>
<accession>A0A645E5G7</accession>
<protein>
    <submittedName>
        <fullName evidence="1">Uncharacterized protein</fullName>
    </submittedName>
</protein>
<name>A0A645E5G7_9ZZZZ</name>
<gene>
    <name evidence="1" type="ORF">SDC9_143944</name>
</gene>
<evidence type="ECO:0000313" key="1">
    <source>
        <dbReference type="EMBL" id="MPM96779.1"/>
    </source>
</evidence>
<organism evidence="1">
    <name type="scientific">bioreactor metagenome</name>
    <dbReference type="NCBI Taxonomy" id="1076179"/>
    <lineage>
        <taxon>unclassified sequences</taxon>
        <taxon>metagenomes</taxon>
        <taxon>ecological metagenomes</taxon>
    </lineage>
</organism>
<reference evidence="1" key="1">
    <citation type="submission" date="2019-08" db="EMBL/GenBank/DDBJ databases">
        <authorList>
            <person name="Kucharzyk K."/>
            <person name="Murdoch R.W."/>
            <person name="Higgins S."/>
            <person name="Loffler F."/>
        </authorList>
    </citation>
    <scope>NUCLEOTIDE SEQUENCE</scope>
</reference>
<dbReference type="AlphaFoldDB" id="A0A645E5G7"/>
<dbReference type="SUPFAM" id="SSF53850">
    <property type="entry name" value="Periplasmic binding protein-like II"/>
    <property type="match status" value="1"/>
</dbReference>
<dbReference type="Gene3D" id="3.40.190.10">
    <property type="entry name" value="Periplasmic binding protein-like II"/>
    <property type="match status" value="2"/>
</dbReference>
<sequence length="221" mass="23945">MVETDNPMDYNTGTANGSGEGQATNYRSLFYVNIASEKGAALYAKVEAGEDLTWEDINAVTICSGSATSSASFVYPSLWLNTRFGKTLNDVTNIIPDGGYTDNMAKLVSDQCQITFGYNDVRSDVDTTAIWNDTYGMDGTVWDYIKVIAVGDPIMNDTISVSTASEKMTPELKTALQEAFMEIAQTEEGLATVAPYSHKGYIIGSDSDYDTTRAANALFSK</sequence>
<dbReference type="Pfam" id="PF12974">
    <property type="entry name" value="Phosphonate-bd"/>
    <property type="match status" value="1"/>
</dbReference>